<feature type="compositionally biased region" description="Basic and acidic residues" evidence="1">
    <location>
        <begin position="68"/>
        <end position="89"/>
    </location>
</feature>
<proteinExistence type="predicted"/>
<dbReference type="EMBL" id="GEZM01090318">
    <property type="protein sequence ID" value="JAV57290.1"/>
    <property type="molecule type" value="Transcribed_RNA"/>
</dbReference>
<organism evidence="2">
    <name type="scientific">Photinus pyralis</name>
    <name type="common">Common eastern firefly</name>
    <name type="synonym">Lampyris pyralis</name>
    <dbReference type="NCBI Taxonomy" id="7054"/>
    <lineage>
        <taxon>Eukaryota</taxon>
        <taxon>Metazoa</taxon>
        <taxon>Ecdysozoa</taxon>
        <taxon>Arthropoda</taxon>
        <taxon>Hexapoda</taxon>
        <taxon>Insecta</taxon>
        <taxon>Pterygota</taxon>
        <taxon>Neoptera</taxon>
        <taxon>Endopterygota</taxon>
        <taxon>Coleoptera</taxon>
        <taxon>Polyphaga</taxon>
        <taxon>Elateriformia</taxon>
        <taxon>Elateroidea</taxon>
        <taxon>Lampyridae</taxon>
        <taxon>Lampyrinae</taxon>
        <taxon>Photinus</taxon>
    </lineage>
</organism>
<protein>
    <submittedName>
        <fullName evidence="2">Uncharacterized protein</fullName>
    </submittedName>
</protein>
<sequence length="106" mass="12172">MERSNMKMFVNEDGDIWRDGRKGKGDKIEVEGGKRENKGKDGKLTYKKGHRYTSTATESIKSSLGKKKYPDNSEISMRKQGEREGEVEKKAKKGNVEFVERKNIIM</sequence>
<evidence type="ECO:0000256" key="1">
    <source>
        <dbReference type="SAM" id="MobiDB-lite"/>
    </source>
</evidence>
<name>A0A1Y1KAW7_PHOPY</name>
<feature type="compositionally biased region" description="Polar residues" evidence="1">
    <location>
        <begin position="52"/>
        <end position="62"/>
    </location>
</feature>
<accession>A0A1Y1KAW7</accession>
<feature type="region of interest" description="Disordered" evidence="1">
    <location>
        <begin position="21"/>
        <end position="89"/>
    </location>
</feature>
<dbReference type="AlphaFoldDB" id="A0A1Y1KAW7"/>
<feature type="compositionally biased region" description="Basic and acidic residues" evidence="1">
    <location>
        <begin position="21"/>
        <end position="44"/>
    </location>
</feature>
<reference evidence="2" key="1">
    <citation type="journal article" date="2016" name="Sci. Rep.">
        <title>Molecular characterization of firefly nuptial gifts: a multi-omics approach sheds light on postcopulatory sexual selection.</title>
        <authorList>
            <person name="Al-Wathiqui N."/>
            <person name="Fallon T.R."/>
            <person name="South A."/>
            <person name="Weng J.K."/>
            <person name="Lewis S.M."/>
        </authorList>
    </citation>
    <scope>NUCLEOTIDE SEQUENCE</scope>
</reference>
<evidence type="ECO:0000313" key="2">
    <source>
        <dbReference type="EMBL" id="JAV57290.1"/>
    </source>
</evidence>